<dbReference type="GeneID" id="27714405"/>
<dbReference type="OrthoDB" id="4145299at2759"/>
<name>A0A0D2JYB4_9EURO</name>
<organism evidence="1 2">
    <name type="scientific">Fonsecaea multimorphosa CBS 102226</name>
    <dbReference type="NCBI Taxonomy" id="1442371"/>
    <lineage>
        <taxon>Eukaryota</taxon>
        <taxon>Fungi</taxon>
        <taxon>Dikarya</taxon>
        <taxon>Ascomycota</taxon>
        <taxon>Pezizomycotina</taxon>
        <taxon>Eurotiomycetes</taxon>
        <taxon>Chaetothyriomycetidae</taxon>
        <taxon>Chaetothyriales</taxon>
        <taxon>Herpotrichiellaceae</taxon>
        <taxon>Fonsecaea</taxon>
    </lineage>
</organism>
<sequence length="164" mass="17872">MSDINSTSQKAVEATALDKPPTRVPRFIATSILKGAPHGVKRCCHTALGSEHCEYGGVSGVPYSYTDLISVMKLPQNQQQRPSPLRPIVCRSHAYAKVVMSRASLDMSSRPGLKSEQALEKAPVRKAVSFNKQVQQVLFSRDDKVGHKRGSMTARLSGVPSPAW</sequence>
<reference evidence="1 2" key="1">
    <citation type="submission" date="2015-01" db="EMBL/GenBank/DDBJ databases">
        <title>The Genome Sequence of Fonsecaea multimorphosa CBS 102226.</title>
        <authorList>
            <consortium name="The Broad Institute Genomics Platform"/>
            <person name="Cuomo C."/>
            <person name="de Hoog S."/>
            <person name="Gorbushina A."/>
            <person name="Stielow B."/>
            <person name="Teixiera M."/>
            <person name="Abouelleil A."/>
            <person name="Chapman S.B."/>
            <person name="Priest M."/>
            <person name="Young S.K."/>
            <person name="Wortman J."/>
            <person name="Nusbaum C."/>
            <person name="Birren B."/>
        </authorList>
    </citation>
    <scope>NUCLEOTIDE SEQUENCE [LARGE SCALE GENOMIC DNA]</scope>
    <source>
        <strain evidence="1 2">CBS 102226</strain>
    </source>
</reference>
<dbReference type="VEuPathDB" id="FungiDB:Z520_08659"/>
<evidence type="ECO:0000313" key="2">
    <source>
        <dbReference type="Proteomes" id="UP000053411"/>
    </source>
</evidence>
<dbReference type="AlphaFoldDB" id="A0A0D2JYB4"/>
<keyword evidence="2" id="KW-1185">Reference proteome</keyword>
<proteinExistence type="predicted"/>
<accession>A0A0D2JYB4</accession>
<protein>
    <submittedName>
        <fullName evidence="1">Uncharacterized protein</fullName>
    </submittedName>
</protein>
<dbReference type="RefSeq" id="XP_016629662.1">
    <property type="nucleotide sequence ID" value="XM_016779155.1"/>
</dbReference>
<evidence type="ECO:0000313" key="1">
    <source>
        <dbReference type="EMBL" id="KIX95539.1"/>
    </source>
</evidence>
<gene>
    <name evidence="1" type="ORF">Z520_08659</name>
</gene>
<dbReference type="EMBL" id="KN848081">
    <property type="protein sequence ID" value="KIX95539.1"/>
    <property type="molecule type" value="Genomic_DNA"/>
</dbReference>
<dbReference type="Proteomes" id="UP000053411">
    <property type="component" value="Unassembled WGS sequence"/>
</dbReference>